<dbReference type="EMBL" id="MU151090">
    <property type="protein sequence ID" value="KAF9451157.1"/>
    <property type="molecule type" value="Genomic_DNA"/>
</dbReference>
<evidence type="ECO:0000313" key="3">
    <source>
        <dbReference type="EMBL" id="KAF9451157.1"/>
    </source>
</evidence>
<evidence type="ECO:0000313" key="4">
    <source>
        <dbReference type="Proteomes" id="UP000807342"/>
    </source>
</evidence>
<proteinExistence type="predicted"/>
<dbReference type="OrthoDB" id="5967843at2759"/>
<evidence type="ECO:0000259" key="2">
    <source>
        <dbReference type="Pfam" id="PF24883"/>
    </source>
</evidence>
<dbReference type="Pfam" id="PF24883">
    <property type="entry name" value="NPHP3_N"/>
    <property type="match status" value="1"/>
</dbReference>
<keyword evidence="4" id="KW-1185">Reference proteome</keyword>
<dbReference type="Proteomes" id="UP000807342">
    <property type="component" value="Unassembled WGS sequence"/>
</dbReference>
<protein>
    <recommendedName>
        <fullName evidence="2">Nephrocystin 3-like N-terminal domain-containing protein</fullName>
    </recommendedName>
</protein>
<gene>
    <name evidence="3" type="ORF">P691DRAFT_808643</name>
</gene>
<keyword evidence="1" id="KW-0677">Repeat</keyword>
<reference evidence="3" key="1">
    <citation type="submission" date="2020-11" db="EMBL/GenBank/DDBJ databases">
        <authorList>
            <consortium name="DOE Joint Genome Institute"/>
            <person name="Ahrendt S."/>
            <person name="Riley R."/>
            <person name="Andreopoulos W."/>
            <person name="Labutti K."/>
            <person name="Pangilinan J."/>
            <person name="Ruiz-Duenas F.J."/>
            <person name="Barrasa J.M."/>
            <person name="Sanchez-Garcia M."/>
            <person name="Camarero S."/>
            <person name="Miyauchi S."/>
            <person name="Serrano A."/>
            <person name="Linde D."/>
            <person name="Babiker R."/>
            <person name="Drula E."/>
            <person name="Ayuso-Fernandez I."/>
            <person name="Pacheco R."/>
            <person name="Padilla G."/>
            <person name="Ferreira P."/>
            <person name="Barriuso J."/>
            <person name="Kellner H."/>
            <person name="Castanera R."/>
            <person name="Alfaro M."/>
            <person name="Ramirez L."/>
            <person name="Pisabarro A.G."/>
            <person name="Kuo A."/>
            <person name="Tritt A."/>
            <person name="Lipzen A."/>
            <person name="He G."/>
            <person name="Yan M."/>
            <person name="Ng V."/>
            <person name="Cullen D."/>
            <person name="Martin F."/>
            <person name="Rosso M.-N."/>
            <person name="Henrissat B."/>
            <person name="Hibbett D."/>
            <person name="Martinez A.T."/>
            <person name="Grigoriev I.V."/>
        </authorList>
    </citation>
    <scope>NUCLEOTIDE SEQUENCE</scope>
    <source>
        <strain evidence="3">MF-IS2</strain>
    </source>
</reference>
<comment type="caution">
    <text evidence="3">The sequence shown here is derived from an EMBL/GenBank/DDBJ whole genome shotgun (WGS) entry which is preliminary data.</text>
</comment>
<organism evidence="3 4">
    <name type="scientific">Macrolepiota fuliginosa MF-IS2</name>
    <dbReference type="NCBI Taxonomy" id="1400762"/>
    <lineage>
        <taxon>Eukaryota</taxon>
        <taxon>Fungi</taxon>
        <taxon>Dikarya</taxon>
        <taxon>Basidiomycota</taxon>
        <taxon>Agaricomycotina</taxon>
        <taxon>Agaricomycetes</taxon>
        <taxon>Agaricomycetidae</taxon>
        <taxon>Agaricales</taxon>
        <taxon>Agaricineae</taxon>
        <taxon>Agaricaceae</taxon>
        <taxon>Macrolepiota</taxon>
    </lineage>
</organism>
<dbReference type="InterPro" id="IPR056884">
    <property type="entry name" value="NPHP3-like_N"/>
</dbReference>
<accession>A0A9P5XGU3</accession>
<sequence>MLTNSNNFVINNGIFTEHNTTEGGGLRILRDHSLPKATHDSAAREFALYSIPKTEHKDFVTKFIAWAQTGSKPIMRLRGPKSNLAQLCAEDLKEDLAASFCFSQSQEVDDPSRLFVTLADQLATHIPSYANILDTKLRQNPALVSKSLKVQFRELIAEPIRELLAEGAAFTQQKVIVVEGFDECISAQARYEILSVIHESAGALPFRWAIFSRPDSQLETLLERRGLAMELCWGICHTVPGLPVHDGGFLLRAELVCHEGLVAVRWTLTTYSPRIVTCTDFFFKPLISKSG</sequence>
<dbReference type="AlphaFoldDB" id="A0A9P5XGU3"/>
<feature type="domain" description="Nephrocystin 3-like N-terminal" evidence="2">
    <location>
        <begin position="62"/>
        <end position="213"/>
    </location>
</feature>
<evidence type="ECO:0000256" key="1">
    <source>
        <dbReference type="ARBA" id="ARBA00022737"/>
    </source>
</evidence>
<name>A0A9P5XGU3_9AGAR</name>